<protein>
    <recommendedName>
        <fullName evidence="3">CUE domain-containing protein</fullName>
    </recommendedName>
</protein>
<keyword evidence="1" id="KW-0175">Coiled coil</keyword>
<dbReference type="GO" id="GO:0043130">
    <property type="term" value="F:ubiquitin binding"/>
    <property type="evidence" value="ECO:0007669"/>
    <property type="project" value="InterPro"/>
</dbReference>
<dbReference type="InterPro" id="IPR003892">
    <property type="entry name" value="CUE"/>
</dbReference>
<name>A0A8J5VRH3_ZIZPA</name>
<accession>A0A8J5VRH3</accession>
<evidence type="ECO:0000256" key="1">
    <source>
        <dbReference type="SAM" id="Coils"/>
    </source>
</evidence>
<dbReference type="Proteomes" id="UP000729402">
    <property type="component" value="Unassembled WGS sequence"/>
</dbReference>
<dbReference type="AlphaFoldDB" id="A0A8J5VRH3"/>
<dbReference type="CDD" id="cd14279">
    <property type="entry name" value="CUE"/>
    <property type="match status" value="1"/>
</dbReference>
<dbReference type="PANTHER" id="PTHR48459">
    <property type="entry name" value="CUE DOMAIN-CONTAINING PROTEIN"/>
    <property type="match status" value="1"/>
</dbReference>
<proteinExistence type="predicted"/>
<sequence>MADHEVVFLSLQELFPLLDPRILKAVAIEHQNDVDSAVVAILDEVLPAVIGTNQDEVLPPVIGTNLVRALPAHQEIGPAKSAASVGTSSASHNMCEIGNSLSAGHVKWVDEVDGSVNSTQCKSSTETTAVRQENVMTELDEGTHSPCQRMSEQLNSPIHHVQELFGFQHYSTSDLDGGHLNPCTQRNLAHLENEIGLAHGGYLLNEYLDQIHIGESGNACTIYNVSRVQEQYSDNAIHVDDCSAQDDSLNLHCDYVDISGGNNSFSKSFDGVSNNDISTGIDGADDFSPALDIPIPDNRKSSVGLGGEQSTSSSGKADLIPDLNLSHLSSIASTHSVSVESLEDSITDAKSNKIDLLRPLELLLKMVQDMENLEEKAKVAKCEASMAGTSILTKVEELKEMSNHAKEANDMHVSEVFGEKSILTTEARELQSRLQRISDERNNYLIVVEEIRQTLEDRLAAAQQEIDAAEKEKIEKEAYAQALLDEQEKEMNYIVEESRKLQKEAEENLKLKVFLVERGRIVDTLQGEMAVIGEDVFQLKRIVDERLSFSKLQRSTISSLSSLQSSLHKSGSSADRTIEAVESTDKHPVVAVRNGNERIVQVLGGTGVTCKDNTKRGENNEDGWELC</sequence>
<evidence type="ECO:0000313" key="5">
    <source>
        <dbReference type="Proteomes" id="UP000729402"/>
    </source>
</evidence>
<keyword evidence="5" id="KW-1185">Reference proteome</keyword>
<dbReference type="EMBL" id="JAAALK010000284">
    <property type="protein sequence ID" value="KAG8068731.1"/>
    <property type="molecule type" value="Genomic_DNA"/>
</dbReference>
<feature type="domain" description="CUE" evidence="3">
    <location>
        <begin position="3"/>
        <end position="46"/>
    </location>
</feature>
<evidence type="ECO:0000313" key="4">
    <source>
        <dbReference type="EMBL" id="KAG8068731.1"/>
    </source>
</evidence>
<dbReference type="OrthoDB" id="620544at2759"/>
<evidence type="ECO:0000256" key="2">
    <source>
        <dbReference type="SAM" id="MobiDB-lite"/>
    </source>
</evidence>
<feature type="region of interest" description="Disordered" evidence="2">
    <location>
        <begin position="298"/>
        <end position="318"/>
    </location>
</feature>
<dbReference type="Pfam" id="PF02845">
    <property type="entry name" value="CUE"/>
    <property type="match status" value="1"/>
</dbReference>
<comment type="caution">
    <text evidence="4">The sequence shown here is derived from an EMBL/GenBank/DDBJ whole genome shotgun (WGS) entry which is preliminary data.</text>
</comment>
<feature type="coiled-coil region" evidence="1">
    <location>
        <begin position="420"/>
        <end position="504"/>
    </location>
</feature>
<dbReference type="PANTHER" id="PTHR48459:SF1">
    <property type="entry name" value="CUE DOMAIN-CONTAINING PROTEIN"/>
    <property type="match status" value="1"/>
</dbReference>
<dbReference type="PROSITE" id="PS51140">
    <property type="entry name" value="CUE"/>
    <property type="match status" value="1"/>
</dbReference>
<organism evidence="4 5">
    <name type="scientific">Zizania palustris</name>
    <name type="common">Northern wild rice</name>
    <dbReference type="NCBI Taxonomy" id="103762"/>
    <lineage>
        <taxon>Eukaryota</taxon>
        <taxon>Viridiplantae</taxon>
        <taxon>Streptophyta</taxon>
        <taxon>Embryophyta</taxon>
        <taxon>Tracheophyta</taxon>
        <taxon>Spermatophyta</taxon>
        <taxon>Magnoliopsida</taxon>
        <taxon>Liliopsida</taxon>
        <taxon>Poales</taxon>
        <taxon>Poaceae</taxon>
        <taxon>BOP clade</taxon>
        <taxon>Oryzoideae</taxon>
        <taxon>Oryzeae</taxon>
        <taxon>Zizaniinae</taxon>
        <taxon>Zizania</taxon>
    </lineage>
</organism>
<reference evidence="4" key="1">
    <citation type="journal article" date="2021" name="bioRxiv">
        <title>Whole Genome Assembly and Annotation of Northern Wild Rice, Zizania palustris L., Supports a Whole Genome Duplication in the Zizania Genus.</title>
        <authorList>
            <person name="Haas M."/>
            <person name="Kono T."/>
            <person name="Macchietto M."/>
            <person name="Millas R."/>
            <person name="McGilp L."/>
            <person name="Shao M."/>
            <person name="Duquette J."/>
            <person name="Hirsch C.N."/>
            <person name="Kimball J."/>
        </authorList>
    </citation>
    <scope>NUCLEOTIDE SEQUENCE</scope>
    <source>
        <tissue evidence="4">Fresh leaf tissue</tissue>
    </source>
</reference>
<reference evidence="4" key="2">
    <citation type="submission" date="2021-02" db="EMBL/GenBank/DDBJ databases">
        <authorList>
            <person name="Kimball J.A."/>
            <person name="Haas M.W."/>
            <person name="Macchietto M."/>
            <person name="Kono T."/>
            <person name="Duquette J."/>
            <person name="Shao M."/>
        </authorList>
    </citation>
    <scope>NUCLEOTIDE SEQUENCE</scope>
    <source>
        <tissue evidence="4">Fresh leaf tissue</tissue>
    </source>
</reference>
<gene>
    <name evidence="4" type="ORF">GUJ93_ZPchr0005g14956</name>
</gene>
<evidence type="ECO:0000259" key="3">
    <source>
        <dbReference type="PROSITE" id="PS51140"/>
    </source>
</evidence>